<dbReference type="RefSeq" id="XP_019615051.1">
    <property type="nucleotide sequence ID" value="XM_019759492.1"/>
</dbReference>
<feature type="compositionally biased region" description="Polar residues" evidence="2">
    <location>
        <begin position="371"/>
        <end position="382"/>
    </location>
</feature>
<dbReference type="PANTHER" id="PTHR17469:SF15">
    <property type="entry name" value="ITPR-INTERACTING DOMAIN-CONTAINING PROTEIN"/>
    <property type="match status" value="1"/>
</dbReference>
<feature type="region of interest" description="Disordered" evidence="2">
    <location>
        <begin position="1056"/>
        <end position="1087"/>
    </location>
</feature>
<feature type="region of interest" description="Disordered" evidence="2">
    <location>
        <begin position="1"/>
        <end position="36"/>
    </location>
</feature>
<dbReference type="OrthoDB" id="10035684at2759"/>
<feature type="domain" description="ITPR-interacting" evidence="3">
    <location>
        <begin position="164"/>
        <end position="330"/>
    </location>
</feature>
<feature type="region of interest" description="Disordered" evidence="2">
    <location>
        <begin position="854"/>
        <end position="909"/>
    </location>
</feature>
<keyword evidence="1" id="KW-0175">Coiled coil</keyword>
<dbReference type="SMART" id="SM01257">
    <property type="entry name" value="KRAP_IP3R_bind"/>
    <property type="match status" value="1"/>
</dbReference>
<sequence>MYDDSAEPVHCSSKERWERSVGVEGTPDSLPTMATDDICETSPDLPGPFRTQSTRSCSLSSQESVKQWLKSVDQDAEYPGDCTVTVDDTLTDRGGDDGEMEYPFREKISRGDSTEDDLTLGSEAKLLDPPVSTTSAGAPPTPTVLGGTQCYWLSNHARMNRQARLMQMGESFESFATETSTQTSLSSNSIEGLLQARTCDPEELLLSLGFGGGGDYSTTLRVPDRFLQHQSRCGGVDLSQYMAREMAQDTAYHGWAGVYDRPVSTMYHRRMSTGSIAVHHQYRTYDPALCRRMTQSTINSHQPSSDHRTEKAVDVSHDPLLLRRSVTVSTTDMAKEKTRQSSSTGAASVAGEVEDVKVQILQETKDVHPKQSGTSIPTSTKAQRWAKRATLVKQRSAESFCLDKDGKLSTEDSGAKRPDNRGKMRKRSLSMPHIQCNLEPVKEESPHSSLENTLQSKELSEMLQHALEKEFSQELEEKIGRICYSPTDPEDNTCTSSSRNSEGVFSPVTQNEDMQQLQFTTGRPGGSAVEEKPEAMERIAFVVSPDATSKQGPSPKRKACRLSKVPNVDADSPPEDLLFPRSRLTSTPDDKLVSVSLPVPQTHAAFPQESFEMEEIGSTDVTPEEGAWPRGSTHLFSNHGNLQHQNSAQSDSSGFADDSHIGSDPSCLMDSAKIEGLGSSAESLASTRTVIHVNNSQGALVDGLQETMTSYCPMQLDLELHHDSKYKLPESHYVENSVQERVTVNEEQSSTIAARTSCHSSSVPNVAFSDTNVLHSGKTHVKTDRPCVHCGKFFKDHRNKDCAFQDADLSACLCEDVLPQFSVGAENDHCDAIVSQGASLNVVSAVNMLGVDNTASGEETQGTQTIHEGHKRCSDDQESTPDPTFTSQSGHQPEDNSSSVFDVGSVSSQPEKLAQTTNCKLEFPAELSQHYTIVDNILQQLKNSLEKVTSHSDDSDVKITLQQTTEHLDWPVDVGKNIAPEKLDHIRGVPYIKSAGESIFPVKLSSGISVELTRNHSQGSRHEVCKKYVLVEETKHYTKIKDPLGGKDDVKEVAVRRKKEVTAPPTANRGGLWENLPENERRESGEKALQNVQRFVEEARGKFLVKKKAECDGSQENFPNQPALPLPTADSLHVKVQQTGETSDQGLKTCDRKQEQDDSSVDLQASPVDSKPQTDVRRQRAPSVAEELSLDIMEPVNRYTAEGIARDLQKTSSEVSISNSPGTTDDHPLQDYWTLAALVMSSRHEKLSEIQLGSPGHYDLHYTSPKEHLLREVDLARCCMTQYRGQLVQLELTFAQCYAAFYNHMTGQERQEVELLVVLRAEVLQEAEVLETMLANHLQAVIQEDPAVFVEEQSPSSLSKLKLLGQLIELLKEQGHMQQALAVLVQNSGERPLSTHPGNYTPAPPPLDPGKQWELLSADRERVHREVRDMREELCTQREDHQRDMDKNLHKLRMSIMADVRLEIAEQMKLLRLQLQAKEEEVRMLRLQMRQQTKTQKDEVEGGSQRTKKSIRVTQL</sequence>
<feature type="region of interest" description="Disordered" evidence="2">
    <location>
        <begin position="330"/>
        <end position="350"/>
    </location>
</feature>
<feature type="compositionally biased region" description="Polar residues" evidence="2">
    <location>
        <begin position="854"/>
        <end position="866"/>
    </location>
</feature>
<dbReference type="InterPro" id="IPR029325">
    <property type="entry name" value="ITPR-bd"/>
</dbReference>
<dbReference type="Proteomes" id="UP000515135">
    <property type="component" value="Unplaced"/>
</dbReference>
<feature type="region of interest" description="Disordered" evidence="2">
    <location>
        <begin position="405"/>
        <end position="433"/>
    </location>
</feature>
<evidence type="ECO:0000313" key="5">
    <source>
        <dbReference type="RefSeq" id="XP_019615051.1"/>
    </source>
</evidence>
<feature type="region of interest" description="Disordered" evidence="2">
    <location>
        <begin position="123"/>
        <end position="142"/>
    </location>
</feature>
<feature type="compositionally biased region" description="Polar residues" evidence="2">
    <location>
        <begin position="880"/>
        <end position="891"/>
    </location>
</feature>
<feature type="compositionally biased region" description="Basic residues" evidence="2">
    <location>
        <begin position="1506"/>
        <end position="1516"/>
    </location>
</feature>
<dbReference type="PANTHER" id="PTHR17469">
    <property type="entry name" value="SPERM SPECIFIC ANTIGEN 2-RELATED"/>
    <property type="match status" value="1"/>
</dbReference>
<feature type="compositionally biased region" description="Polar residues" evidence="2">
    <location>
        <begin position="637"/>
        <end position="653"/>
    </location>
</feature>
<feature type="compositionally biased region" description="Polar residues" evidence="2">
    <location>
        <begin position="492"/>
        <end position="511"/>
    </location>
</feature>
<feature type="compositionally biased region" description="Polar residues" evidence="2">
    <location>
        <begin position="1137"/>
        <end position="1146"/>
    </location>
</feature>
<protein>
    <submittedName>
        <fullName evidence="5">Uncharacterized protein LOC109462853</fullName>
    </submittedName>
</protein>
<name>A0A6P4YDQ0_BRABE</name>
<feature type="compositionally biased region" description="Basic and acidic residues" evidence="2">
    <location>
        <begin position="12"/>
        <end position="21"/>
    </location>
</feature>
<feature type="compositionally biased region" description="Low complexity" evidence="2">
    <location>
        <begin position="897"/>
        <end position="908"/>
    </location>
</feature>
<dbReference type="GeneID" id="109462853"/>
<dbReference type="InterPro" id="IPR043444">
    <property type="entry name" value="TESPA1-like"/>
</dbReference>
<keyword evidence="4" id="KW-1185">Reference proteome</keyword>
<feature type="region of interest" description="Disordered" evidence="2">
    <location>
        <begin position="637"/>
        <end position="662"/>
    </location>
</feature>
<organism evidence="4 5">
    <name type="scientific">Branchiostoma belcheri</name>
    <name type="common">Amphioxus</name>
    <dbReference type="NCBI Taxonomy" id="7741"/>
    <lineage>
        <taxon>Eukaryota</taxon>
        <taxon>Metazoa</taxon>
        <taxon>Chordata</taxon>
        <taxon>Cephalochordata</taxon>
        <taxon>Leptocardii</taxon>
        <taxon>Amphioxiformes</taxon>
        <taxon>Branchiostomatidae</taxon>
        <taxon>Branchiostoma</taxon>
    </lineage>
</organism>
<dbReference type="KEGG" id="bbel:109462853"/>
<dbReference type="Pfam" id="PF14722">
    <property type="entry name" value="KRAP_IP3R_bind"/>
    <property type="match status" value="1"/>
</dbReference>
<dbReference type="InterPro" id="IPR029326">
    <property type="entry name" value="SSFA2_C"/>
</dbReference>
<evidence type="ECO:0000256" key="1">
    <source>
        <dbReference type="ARBA" id="ARBA00023054"/>
    </source>
</evidence>
<feature type="region of interest" description="Disordered" evidence="2">
    <location>
        <begin position="483"/>
        <end position="511"/>
    </location>
</feature>
<dbReference type="Pfam" id="PF14723">
    <property type="entry name" value="SSFA2_C"/>
    <property type="match status" value="1"/>
</dbReference>
<feature type="region of interest" description="Disordered" evidence="2">
    <location>
        <begin position="363"/>
        <end position="384"/>
    </location>
</feature>
<gene>
    <name evidence="5" type="primary">LOC109462853</name>
</gene>
<feature type="region of interest" description="Disordered" evidence="2">
    <location>
        <begin position="544"/>
        <end position="589"/>
    </location>
</feature>
<feature type="compositionally biased region" description="Basic and acidic residues" evidence="2">
    <location>
        <begin position="405"/>
        <end position="422"/>
    </location>
</feature>
<evidence type="ECO:0000256" key="2">
    <source>
        <dbReference type="SAM" id="MobiDB-lite"/>
    </source>
</evidence>
<evidence type="ECO:0000259" key="3">
    <source>
        <dbReference type="SMART" id="SM01257"/>
    </source>
</evidence>
<reference evidence="5" key="1">
    <citation type="submission" date="2025-08" db="UniProtKB">
        <authorList>
            <consortium name="RefSeq"/>
        </authorList>
    </citation>
    <scope>IDENTIFICATION</scope>
    <source>
        <tissue evidence="5">Gonad</tissue>
    </source>
</reference>
<feature type="region of interest" description="Disordered" evidence="2">
    <location>
        <begin position="1489"/>
        <end position="1516"/>
    </location>
</feature>
<evidence type="ECO:0000313" key="4">
    <source>
        <dbReference type="Proteomes" id="UP000515135"/>
    </source>
</evidence>
<dbReference type="GO" id="GO:0005102">
    <property type="term" value="F:signaling receptor binding"/>
    <property type="evidence" value="ECO:0007669"/>
    <property type="project" value="InterPro"/>
</dbReference>
<feature type="compositionally biased region" description="Low complexity" evidence="2">
    <location>
        <begin position="129"/>
        <end position="138"/>
    </location>
</feature>
<proteinExistence type="predicted"/>
<feature type="region of interest" description="Disordered" evidence="2">
    <location>
        <begin position="1137"/>
        <end position="1184"/>
    </location>
</feature>
<accession>A0A6P4YDQ0</accession>